<protein>
    <recommendedName>
        <fullName evidence="3">Transposase</fullName>
    </recommendedName>
</protein>
<reference evidence="1 2" key="1">
    <citation type="submission" date="2021-03" db="EMBL/GenBank/DDBJ databases">
        <title>Genomic Encyclopedia of Type Strains, Phase IV (KMG-IV): sequencing the most valuable type-strain genomes for metagenomic binning, comparative biology and taxonomic classification.</title>
        <authorList>
            <person name="Goeker M."/>
        </authorList>
    </citation>
    <scope>NUCLEOTIDE SEQUENCE [LARGE SCALE GENOMIC DNA]</scope>
    <source>
        <strain evidence="1 2">DSM 14349</strain>
    </source>
</reference>
<dbReference type="Proteomes" id="UP001519272">
    <property type="component" value="Unassembled WGS sequence"/>
</dbReference>
<proteinExistence type="predicted"/>
<gene>
    <name evidence="1" type="ORF">J2Z32_000139</name>
</gene>
<comment type="caution">
    <text evidence="1">The sequence shown here is derived from an EMBL/GenBank/DDBJ whole genome shotgun (WGS) entry which is preliminary data.</text>
</comment>
<evidence type="ECO:0008006" key="3">
    <source>
        <dbReference type="Google" id="ProtNLM"/>
    </source>
</evidence>
<evidence type="ECO:0000313" key="2">
    <source>
        <dbReference type="Proteomes" id="UP001519272"/>
    </source>
</evidence>
<accession>A0ABS4FLS4</accession>
<dbReference type="EMBL" id="JAGGKG010000001">
    <property type="protein sequence ID" value="MBP1903527.1"/>
    <property type="molecule type" value="Genomic_DNA"/>
</dbReference>
<keyword evidence="2" id="KW-1185">Reference proteome</keyword>
<evidence type="ECO:0000313" key="1">
    <source>
        <dbReference type="EMBL" id="MBP1903527.1"/>
    </source>
</evidence>
<organism evidence="1 2">
    <name type="scientific">Paenibacillus turicensis</name>
    <dbReference type="NCBI Taxonomy" id="160487"/>
    <lineage>
        <taxon>Bacteria</taxon>
        <taxon>Bacillati</taxon>
        <taxon>Bacillota</taxon>
        <taxon>Bacilli</taxon>
        <taxon>Bacillales</taxon>
        <taxon>Paenibacillaceae</taxon>
        <taxon>Paenibacillus</taxon>
    </lineage>
</organism>
<sequence length="32" mass="3863">MATRVSYPLEIKLKAVELRLAETFYLESLYKW</sequence>
<name>A0ABS4FLS4_9BACL</name>